<reference evidence="15 16" key="1">
    <citation type="submission" date="2024-02" db="EMBL/GenBank/DDBJ databases">
        <title>A draft genome for the cacao thread blight pathogen Marasmius crinis-equi.</title>
        <authorList>
            <person name="Cohen S.P."/>
            <person name="Baruah I.K."/>
            <person name="Amoako-Attah I."/>
            <person name="Bukari Y."/>
            <person name="Meinhardt L.W."/>
            <person name="Bailey B.A."/>
        </authorList>
    </citation>
    <scope>NUCLEOTIDE SEQUENCE [LARGE SCALE GENOMIC DNA]</scope>
    <source>
        <strain evidence="15 16">GH-76</strain>
    </source>
</reference>
<dbReference type="Gene3D" id="1.10.630.10">
    <property type="entry name" value="Cytochrome P450"/>
    <property type="match status" value="1"/>
</dbReference>
<dbReference type="InterPro" id="IPR001128">
    <property type="entry name" value="Cyt_P450"/>
</dbReference>
<comment type="caution">
    <text evidence="15">The sequence shown here is derived from an EMBL/GenBank/DDBJ whole genome shotgun (WGS) entry which is preliminary data.</text>
</comment>
<feature type="compositionally biased region" description="Low complexity" evidence="13">
    <location>
        <begin position="808"/>
        <end position="827"/>
    </location>
</feature>
<keyword evidence="5" id="KW-0349">Heme</keyword>
<dbReference type="PANTHER" id="PTHR24305">
    <property type="entry name" value="CYTOCHROME P450"/>
    <property type="match status" value="1"/>
</dbReference>
<evidence type="ECO:0000256" key="13">
    <source>
        <dbReference type="SAM" id="MobiDB-lite"/>
    </source>
</evidence>
<sequence length="1151" mass="126795">MGSTSVISTILGLAMGYVYLENLGNRRLDKFPGPLLAKWTYLYKMYYDVVKKGAWVEHLQELHQVYGPIVRVGPNELHFASLDAYHEIYAVGSKFSKDARTYNPVSANHHVFAMVDPHDAMVRRAIVLPYFSRRSMLDREWIIQEKVDEFVEMLINTHTKDKSSFSLQETLRVYLGGIPPSVCFPDMKQCMGLTSSNLLPRVTDIPPGVVPWLLLKNLPSKVIQSLQHFANTRDIRIGQYSRMDELHAYGVLVDDAMNTPLSDIEERNENMCHSLLKRSEDNRPEPTRRWLMAETLNVKYAGIDTTSTAAFVTIRAVLGDDGVRRKLVQELNDVWPDLGGMAPGVLVLEKLLFLTAVIKEGIRLSIGIFSPMNRVVGPEDAVISGISIPAGTIVGMTNAVVQLNPDIFPEPHAFKPERWIQKDSQKLEKYFVAFARGPRSCIGIHLAWAMLYLTVANLFRRLDLSPVSMDDLHAPFRMRDEFVSVFVGKPVYEMMKGNKFIIGLYLEILETLSEAMTLIIKHGDDPFYERTGTVNSLPPTIPSPFRSFRCHARFLVVTTIHSCLAFKITIPVPALGLTGPLTANWTREQDDPTNVDLILFNPNGSGNATVTVLTSIDNSNTTSGSLPLHLPGSDGQYQVLAVPSNFSLQGDVNLKDEVVGISYVLSVSMETETQSSTSSTTSTLIPTFTREKTMLVSIVSTSGIIEPTTTTQEHPIQSTTEVVSPVTAAETTEPVPSKHEVAIVSAPETLGSTVIFAESTGIPTSDGDTTAQGSQTTAAGVVISPPDGRSTITSGSQKSSGHTGLRPTTLVITTITSPTTHTPVGTSADGGPTSTSQDVSGSKKSTISTPAIAGIAISSAALVLVFAAVLWRVLLLRSRTRYGYLRNTGDEPQAGMDAEKTSQQTGKKRNGPAWKRISPFPLLATRGGTRSKTQRGSMYKHLDFDSEVLAAPRRSPLSRVHPEELQRYSDAIMSPVRDMEEDEIPDEDFRTIVNNSGVALAPRPLPRLDINVPRFGMIEIDVGTAHDNDEVTPNSPHDPDSAILESFYTRYHGLHSPIPPGSPLTGMVMGSPYVLTQAGHDRLDNRTYDLGRSLSLLPSSFSPTENERRLQQERELADLMESEWAMPYFREPTHYEDPPDYAETIASPRGY</sequence>
<dbReference type="EMBL" id="JBAHYK010000130">
    <property type="protein sequence ID" value="KAL0577919.1"/>
    <property type="molecule type" value="Genomic_DNA"/>
</dbReference>
<keyword evidence="6 14" id="KW-0812">Transmembrane</keyword>
<comment type="similarity">
    <text evidence="4">Belongs to the cytochrome P450 family.</text>
</comment>
<comment type="subcellular location">
    <subcellularLocation>
        <location evidence="2">Membrane</location>
    </subcellularLocation>
</comment>
<evidence type="ECO:0000256" key="8">
    <source>
        <dbReference type="ARBA" id="ARBA00022989"/>
    </source>
</evidence>
<comment type="pathway">
    <text evidence="3">Secondary metabolite biosynthesis; terpenoid biosynthesis.</text>
</comment>
<evidence type="ECO:0000256" key="3">
    <source>
        <dbReference type="ARBA" id="ARBA00004721"/>
    </source>
</evidence>
<dbReference type="InterPro" id="IPR050121">
    <property type="entry name" value="Cytochrome_P450_monoxygenase"/>
</dbReference>
<dbReference type="InterPro" id="IPR002401">
    <property type="entry name" value="Cyt_P450_E_grp-I"/>
</dbReference>
<feature type="region of interest" description="Disordered" evidence="13">
    <location>
        <begin position="780"/>
        <end position="845"/>
    </location>
</feature>
<evidence type="ECO:0000256" key="12">
    <source>
        <dbReference type="ARBA" id="ARBA00023136"/>
    </source>
</evidence>
<evidence type="ECO:0000256" key="4">
    <source>
        <dbReference type="ARBA" id="ARBA00010617"/>
    </source>
</evidence>
<dbReference type="CDD" id="cd11062">
    <property type="entry name" value="CYP58-like"/>
    <property type="match status" value="1"/>
</dbReference>
<keyword evidence="12 14" id="KW-0472">Membrane</keyword>
<keyword evidence="9" id="KW-0560">Oxidoreductase</keyword>
<evidence type="ECO:0000313" key="15">
    <source>
        <dbReference type="EMBL" id="KAL0577919.1"/>
    </source>
</evidence>
<evidence type="ECO:0008006" key="17">
    <source>
        <dbReference type="Google" id="ProtNLM"/>
    </source>
</evidence>
<keyword evidence="11" id="KW-0503">Monooxygenase</keyword>
<name>A0ABR3FR45_9AGAR</name>
<keyword evidence="7" id="KW-0479">Metal-binding</keyword>
<evidence type="ECO:0000256" key="1">
    <source>
        <dbReference type="ARBA" id="ARBA00001971"/>
    </source>
</evidence>
<accession>A0ABR3FR45</accession>
<keyword evidence="10" id="KW-0408">Iron</keyword>
<dbReference type="Pfam" id="PF00067">
    <property type="entry name" value="p450"/>
    <property type="match status" value="1"/>
</dbReference>
<dbReference type="Proteomes" id="UP001465976">
    <property type="component" value="Unassembled WGS sequence"/>
</dbReference>
<dbReference type="InterPro" id="IPR036396">
    <property type="entry name" value="Cyt_P450_sf"/>
</dbReference>
<evidence type="ECO:0000256" key="9">
    <source>
        <dbReference type="ARBA" id="ARBA00023002"/>
    </source>
</evidence>
<evidence type="ECO:0000256" key="6">
    <source>
        <dbReference type="ARBA" id="ARBA00022692"/>
    </source>
</evidence>
<feature type="transmembrane region" description="Helical" evidence="14">
    <location>
        <begin position="851"/>
        <end position="875"/>
    </location>
</feature>
<keyword evidence="8 14" id="KW-1133">Transmembrane helix</keyword>
<keyword evidence="16" id="KW-1185">Reference proteome</keyword>
<dbReference type="PANTHER" id="PTHR24305:SF166">
    <property type="entry name" value="CYTOCHROME P450 12A4, MITOCHONDRIAL-RELATED"/>
    <property type="match status" value="1"/>
</dbReference>
<feature type="compositionally biased region" description="Polar residues" evidence="13">
    <location>
        <begin position="790"/>
        <end position="802"/>
    </location>
</feature>
<protein>
    <recommendedName>
        <fullName evidence="17">Cytochrome P450</fullName>
    </recommendedName>
</protein>
<evidence type="ECO:0000256" key="11">
    <source>
        <dbReference type="ARBA" id="ARBA00023033"/>
    </source>
</evidence>
<comment type="cofactor">
    <cofactor evidence="1">
        <name>heme</name>
        <dbReference type="ChEBI" id="CHEBI:30413"/>
    </cofactor>
</comment>
<evidence type="ECO:0000256" key="5">
    <source>
        <dbReference type="ARBA" id="ARBA00022617"/>
    </source>
</evidence>
<evidence type="ECO:0000256" key="2">
    <source>
        <dbReference type="ARBA" id="ARBA00004370"/>
    </source>
</evidence>
<gene>
    <name evidence="15" type="ORF">V5O48_004084</name>
</gene>
<feature type="region of interest" description="Disordered" evidence="13">
    <location>
        <begin position="1131"/>
        <end position="1151"/>
    </location>
</feature>
<organism evidence="15 16">
    <name type="scientific">Marasmius crinis-equi</name>
    <dbReference type="NCBI Taxonomy" id="585013"/>
    <lineage>
        <taxon>Eukaryota</taxon>
        <taxon>Fungi</taxon>
        <taxon>Dikarya</taxon>
        <taxon>Basidiomycota</taxon>
        <taxon>Agaricomycotina</taxon>
        <taxon>Agaricomycetes</taxon>
        <taxon>Agaricomycetidae</taxon>
        <taxon>Agaricales</taxon>
        <taxon>Marasmiineae</taxon>
        <taxon>Marasmiaceae</taxon>
        <taxon>Marasmius</taxon>
    </lineage>
</organism>
<evidence type="ECO:0000256" key="14">
    <source>
        <dbReference type="SAM" id="Phobius"/>
    </source>
</evidence>
<dbReference type="PRINTS" id="PR00463">
    <property type="entry name" value="EP450I"/>
</dbReference>
<dbReference type="SUPFAM" id="SSF48264">
    <property type="entry name" value="Cytochrome P450"/>
    <property type="match status" value="1"/>
</dbReference>
<proteinExistence type="inferred from homology"/>
<evidence type="ECO:0000313" key="16">
    <source>
        <dbReference type="Proteomes" id="UP001465976"/>
    </source>
</evidence>
<feature type="region of interest" description="Disordered" evidence="13">
    <location>
        <begin position="887"/>
        <end position="913"/>
    </location>
</feature>
<evidence type="ECO:0000256" key="7">
    <source>
        <dbReference type="ARBA" id="ARBA00022723"/>
    </source>
</evidence>
<evidence type="ECO:0000256" key="10">
    <source>
        <dbReference type="ARBA" id="ARBA00023004"/>
    </source>
</evidence>
<feature type="compositionally biased region" description="Polar residues" evidence="13">
    <location>
        <begin position="832"/>
        <end position="844"/>
    </location>
</feature>